<protein>
    <submittedName>
        <fullName evidence="1">Uncharacterized protein</fullName>
    </submittedName>
</protein>
<organism evidence="1 2">
    <name type="scientific">Papaver somniferum</name>
    <name type="common">Opium poppy</name>
    <dbReference type="NCBI Taxonomy" id="3469"/>
    <lineage>
        <taxon>Eukaryota</taxon>
        <taxon>Viridiplantae</taxon>
        <taxon>Streptophyta</taxon>
        <taxon>Embryophyta</taxon>
        <taxon>Tracheophyta</taxon>
        <taxon>Spermatophyta</taxon>
        <taxon>Magnoliopsida</taxon>
        <taxon>Ranunculales</taxon>
        <taxon>Papaveraceae</taxon>
        <taxon>Papaveroideae</taxon>
        <taxon>Papaver</taxon>
    </lineage>
</organism>
<dbReference type="Gramene" id="RZC55633">
    <property type="protein sequence ID" value="RZC55633"/>
    <property type="gene ID" value="C5167_014482"/>
</dbReference>
<gene>
    <name evidence="1" type="ORF">C5167_014482</name>
</gene>
<keyword evidence="2" id="KW-1185">Reference proteome</keyword>
<evidence type="ECO:0000313" key="2">
    <source>
        <dbReference type="Proteomes" id="UP000316621"/>
    </source>
</evidence>
<feature type="non-terminal residue" evidence="1">
    <location>
        <position position="1"/>
    </location>
</feature>
<dbReference type="AlphaFoldDB" id="A0A4Y7J3C5"/>
<dbReference type="EMBL" id="CM010717">
    <property type="protein sequence ID" value="RZC55633.1"/>
    <property type="molecule type" value="Genomic_DNA"/>
</dbReference>
<reference evidence="1 2" key="1">
    <citation type="journal article" date="2018" name="Science">
        <title>The opium poppy genome and morphinan production.</title>
        <authorList>
            <person name="Guo L."/>
            <person name="Winzer T."/>
            <person name="Yang X."/>
            <person name="Li Y."/>
            <person name="Ning Z."/>
            <person name="He Z."/>
            <person name="Teodor R."/>
            <person name="Lu Y."/>
            <person name="Bowser T.A."/>
            <person name="Graham I.A."/>
            <person name="Ye K."/>
        </authorList>
    </citation>
    <scope>NUCLEOTIDE SEQUENCE [LARGE SCALE GENOMIC DNA]</scope>
    <source>
        <strain evidence="2">cv. HN1</strain>
        <tissue evidence="1">Leaves</tissue>
    </source>
</reference>
<sequence length="155" mass="17398">SALYNVPQQQNLKALKNPIFTPQNPKPPQPDEILEIFSKISPQIPSIFYLENLVLCDFTEVPTVGKFETPLALREVGKPSQVAFKLADSGEARRHSFEPKEHQIPWEGVKAVPHFPQEFLLKCPTQKGRQLVTWGAMELQGNSKPSEILVASLVQ</sequence>
<evidence type="ECO:0000313" key="1">
    <source>
        <dbReference type="EMBL" id="RZC55633.1"/>
    </source>
</evidence>
<proteinExistence type="predicted"/>
<accession>A0A4Y7J3C5</accession>
<dbReference type="Proteomes" id="UP000316621">
    <property type="component" value="Chromosome 3"/>
</dbReference>
<name>A0A4Y7J3C5_PAPSO</name>